<dbReference type="Gene3D" id="1.10.287.1700">
    <property type="match status" value="1"/>
</dbReference>
<proteinExistence type="predicted"/>
<protein>
    <submittedName>
        <fullName evidence="2">Flagellar biosynthesis chaperone FliJ</fullName>
    </submittedName>
</protein>
<gene>
    <name evidence="2" type="ORF">FHX61_002547</name>
</gene>
<comment type="caution">
    <text evidence="2">The sequence shown here is derived from an EMBL/GenBank/DDBJ whole genome shotgun (WGS) entry which is preliminary data.</text>
</comment>
<evidence type="ECO:0000256" key="1">
    <source>
        <dbReference type="SAM" id="MobiDB-lite"/>
    </source>
</evidence>
<dbReference type="Proteomes" id="UP000578036">
    <property type="component" value="Unassembled WGS sequence"/>
</dbReference>
<dbReference type="RefSeq" id="WP_092315909.1">
    <property type="nucleotide sequence ID" value="NZ_FMAD01000011.1"/>
</dbReference>
<dbReference type="EMBL" id="JACHWF010000002">
    <property type="protein sequence ID" value="MBB3007899.1"/>
    <property type="molecule type" value="Genomic_DNA"/>
</dbReference>
<dbReference type="AlphaFoldDB" id="A0A1C3VTH9"/>
<organism evidence="2 3">
    <name type="scientific">Cupriavidus alkaliphilus</name>
    <dbReference type="NCBI Taxonomy" id="942866"/>
    <lineage>
        <taxon>Bacteria</taxon>
        <taxon>Pseudomonadati</taxon>
        <taxon>Pseudomonadota</taxon>
        <taxon>Betaproteobacteria</taxon>
        <taxon>Burkholderiales</taxon>
        <taxon>Burkholderiaceae</taxon>
        <taxon>Cupriavidus</taxon>
    </lineage>
</organism>
<dbReference type="InterPro" id="IPR053716">
    <property type="entry name" value="Flag_assembly_chemotaxis_eff"/>
</dbReference>
<evidence type="ECO:0000313" key="2">
    <source>
        <dbReference type="EMBL" id="MBB3007899.1"/>
    </source>
</evidence>
<reference evidence="2 3" key="1">
    <citation type="submission" date="2020-08" db="EMBL/GenBank/DDBJ databases">
        <title>Genomic Encyclopedia of Type Strains, Phase IV (KMG-V): Genome sequencing to study the core and pangenomes of soil and plant-associated prokaryotes.</title>
        <authorList>
            <person name="Whitman W."/>
        </authorList>
    </citation>
    <scope>NUCLEOTIDE SEQUENCE [LARGE SCALE GENOMIC DNA]</scope>
    <source>
        <strain evidence="2 3">SLV-2362</strain>
    </source>
</reference>
<keyword evidence="2" id="KW-0966">Cell projection</keyword>
<keyword evidence="2" id="KW-0969">Cilium</keyword>
<sequence length="170" mass="18294">MTGGGADPRLGQLEAVRQRRQEDALRALQQHRAQVLAGLQQAEAAQQAVQAALAERAAFIERLRQGASQGGVSVSGLLDAQGWQSAFDARIARANANLAAVLDDVAQRRAAFDAARHALLRAQARLDGARELALRERRALRAGAGRREDEAIDEAAARSWHAGRHDARQA</sequence>
<feature type="region of interest" description="Disordered" evidence="1">
    <location>
        <begin position="142"/>
        <end position="170"/>
    </location>
</feature>
<keyword evidence="3" id="KW-1185">Reference proteome</keyword>
<name>A0A1C3VTH9_9BURK</name>
<keyword evidence="2" id="KW-0282">Flagellum</keyword>
<evidence type="ECO:0000313" key="3">
    <source>
        <dbReference type="Proteomes" id="UP000578036"/>
    </source>
</evidence>
<accession>A0A1C3VTH9</accession>